<dbReference type="CDD" id="cd02901">
    <property type="entry name" value="Macro_Poa1p-like"/>
    <property type="match status" value="1"/>
</dbReference>
<gene>
    <name evidence="9" type="ORF">GRF29_154g29123</name>
</gene>
<evidence type="ECO:0000256" key="2">
    <source>
        <dbReference type="ARBA" id="ARBA00006575"/>
    </source>
</evidence>
<evidence type="ECO:0000259" key="8">
    <source>
        <dbReference type="PROSITE" id="PS51154"/>
    </source>
</evidence>
<dbReference type="Gene3D" id="3.40.220.10">
    <property type="entry name" value="Leucine Aminopeptidase, subunit E, domain 1"/>
    <property type="match status" value="1"/>
</dbReference>
<dbReference type="GO" id="GO:0004721">
    <property type="term" value="F:phosphoprotein phosphatase activity"/>
    <property type="evidence" value="ECO:0007669"/>
    <property type="project" value="UniProtKB-KW"/>
</dbReference>
<dbReference type="AlphaFoldDB" id="A0AAN6LSN7"/>
<dbReference type="Pfam" id="PF01661">
    <property type="entry name" value="Macro"/>
    <property type="match status" value="1"/>
</dbReference>
<keyword evidence="5" id="KW-0904">Protein phosphatase</keyword>
<dbReference type="PANTHER" id="PTHR12521:SF0">
    <property type="entry name" value="ADP-RIBOSE GLYCOHYDROLASE OARD1"/>
    <property type="match status" value="1"/>
</dbReference>
<evidence type="ECO:0000256" key="6">
    <source>
        <dbReference type="ARBA" id="ARBA00034427"/>
    </source>
</evidence>
<comment type="function">
    <text evidence="1">Highly specific phosphatase involved in the metabolism of ADP-ribose 1''-phosphate (Appr1p) which is produced as a consequence of tRNA splicing.</text>
</comment>
<feature type="region of interest" description="Disordered" evidence="7">
    <location>
        <begin position="255"/>
        <end position="295"/>
    </location>
</feature>
<comment type="similarity">
    <text evidence="2">Belongs to the POA1 family.</text>
</comment>
<reference evidence="9 10" key="1">
    <citation type="submission" date="2021-02" db="EMBL/GenBank/DDBJ databases">
        <title>Genome assembly of Pseudopithomyces chartarum.</title>
        <authorList>
            <person name="Jauregui R."/>
            <person name="Singh J."/>
            <person name="Voisey C."/>
        </authorList>
    </citation>
    <scope>NUCLEOTIDE SEQUENCE [LARGE SCALE GENOMIC DNA]</scope>
    <source>
        <strain evidence="9 10">AGR01</strain>
    </source>
</reference>
<evidence type="ECO:0000256" key="1">
    <source>
        <dbReference type="ARBA" id="ARBA00002432"/>
    </source>
</evidence>
<evidence type="ECO:0000256" key="5">
    <source>
        <dbReference type="ARBA" id="ARBA00022912"/>
    </source>
</evidence>
<keyword evidence="5" id="KW-0378">Hydrolase</keyword>
<dbReference type="InterPro" id="IPR043472">
    <property type="entry name" value="Macro_dom-like"/>
</dbReference>
<proteinExistence type="inferred from homology"/>
<comment type="caution">
    <text evidence="9">The sequence shown here is derived from an EMBL/GenBank/DDBJ whole genome shotgun (WGS) entry which is preliminary data.</text>
</comment>
<dbReference type="PANTHER" id="PTHR12521">
    <property type="entry name" value="PROTEIN C6ORF130"/>
    <property type="match status" value="1"/>
</dbReference>
<dbReference type="InterPro" id="IPR050892">
    <property type="entry name" value="ADP-ribose_metab_enzymes"/>
</dbReference>
<feature type="domain" description="Macro" evidence="8">
    <location>
        <begin position="69"/>
        <end position="248"/>
    </location>
</feature>
<protein>
    <recommendedName>
        <fullName evidence="4">ADP-ribose 1''-phosphate phosphatase</fullName>
        <ecNumber evidence="3">3.1.3.84</ecNumber>
    </recommendedName>
</protein>
<dbReference type="InterPro" id="IPR002589">
    <property type="entry name" value="Macro_dom"/>
</dbReference>
<comment type="catalytic activity">
    <reaction evidence="6">
        <text>ADP-alpha-D-ribose 1''-phosphate + H2O = ADP-D-ribose + phosphate</text>
        <dbReference type="Rhea" id="RHEA:25029"/>
        <dbReference type="ChEBI" id="CHEBI:15377"/>
        <dbReference type="ChEBI" id="CHEBI:43474"/>
        <dbReference type="ChEBI" id="CHEBI:57967"/>
        <dbReference type="ChEBI" id="CHEBI:58753"/>
        <dbReference type="EC" id="3.1.3.84"/>
    </reaction>
</comment>
<organism evidence="9 10">
    <name type="scientific">Pseudopithomyces chartarum</name>
    <dbReference type="NCBI Taxonomy" id="1892770"/>
    <lineage>
        <taxon>Eukaryota</taxon>
        <taxon>Fungi</taxon>
        <taxon>Dikarya</taxon>
        <taxon>Ascomycota</taxon>
        <taxon>Pezizomycotina</taxon>
        <taxon>Dothideomycetes</taxon>
        <taxon>Pleosporomycetidae</taxon>
        <taxon>Pleosporales</taxon>
        <taxon>Massarineae</taxon>
        <taxon>Didymosphaeriaceae</taxon>
        <taxon>Pseudopithomyces</taxon>
    </lineage>
</organism>
<keyword evidence="10" id="KW-1185">Reference proteome</keyword>
<accession>A0AAN6LSN7</accession>
<dbReference type="EC" id="3.1.3.84" evidence="3"/>
<dbReference type="EMBL" id="WVTA01000013">
    <property type="protein sequence ID" value="KAK3202556.1"/>
    <property type="molecule type" value="Genomic_DNA"/>
</dbReference>
<evidence type="ECO:0000256" key="3">
    <source>
        <dbReference type="ARBA" id="ARBA00012983"/>
    </source>
</evidence>
<feature type="compositionally biased region" description="Polar residues" evidence="7">
    <location>
        <begin position="277"/>
        <end position="295"/>
    </location>
</feature>
<name>A0AAN6LSN7_9PLEO</name>
<dbReference type="PROSITE" id="PS51154">
    <property type="entry name" value="MACRO"/>
    <property type="match status" value="1"/>
</dbReference>
<evidence type="ECO:0000256" key="7">
    <source>
        <dbReference type="SAM" id="MobiDB-lite"/>
    </source>
</evidence>
<dbReference type="SUPFAM" id="SSF52949">
    <property type="entry name" value="Macro domain-like"/>
    <property type="match status" value="1"/>
</dbReference>
<dbReference type="Proteomes" id="UP001280581">
    <property type="component" value="Unassembled WGS sequence"/>
</dbReference>
<dbReference type="GO" id="GO:0140291">
    <property type="term" value="P:peptidyl-glutamate ADP-deribosylation"/>
    <property type="evidence" value="ECO:0007669"/>
    <property type="project" value="TreeGrafter"/>
</dbReference>
<evidence type="ECO:0000313" key="10">
    <source>
        <dbReference type="Proteomes" id="UP001280581"/>
    </source>
</evidence>
<evidence type="ECO:0000313" key="9">
    <source>
        <dbReference type="EMBL" id="KAK3202556.1"/>
    </source>
</evidence>
<feature type="compositionally biased region" description="Basic and acidic residues" evidence="7">
    <location>
        <begin position="8"/>
        <end position="20"/>
    </location>
</feature>
<feature type="region of interest" description="Disordered" evidence="7">
    <location>
        <begin position="1"/>
        <end position="32"/>
    </location>
</feature>
<evidence type="ECO:0000256" key="4">
    <source>
        <dbReference type="ARBA" id="ARBA00019744"/>
    </source>
</evidence>
<sequence length="295" mass="31566">MTSSAGDNSRKREASPDIDRSQTLPLPKAARLMDDVDISEPRVAIGTDKDATGTGNDAAGHQAIFDNVVASSAADNDNPSQIKEHIGNLFAAPDDSVLIHACNTAGSWGGGIAVAFREHYPEAYQLYNKHCTKVHNVKTNPVPTGTCLLIPPVETEPNAPKHWIACLFTSAKYGKAKDPPHMILQHTGPAFKDLLVQLSAQPTMEQLRMCKINAGLFAVPWEDTKKVVENVLATDAPQVFLHVFTPASLPPIHTPAKAPAKKAISKKQSSAKGAPAKTQTAPKGQSSLNSFLTKK</sequence>